<dbReference type="Gene3D" id="6.10.320.10">
    <property type="match status" value="1"/>
</dbReference>
<evidence type="ECO:0000313" key="2">
    <source>
        <dbReference type="Proteomes" id="UP000036932"/>
    </source>
</evidence>
<proteinExistence type="predicted"/>
<organism evidence="1 2">
    <name type="scientific">Paenibacillus solani</name>
    <dbReference type="NCBI Taxonomy" id="1705565"/>
    <lineage>
        <taxon>Bacteria</taxon>
        <taxon>Bacillati</taxon>
        <taxon>Bacillota</taxon>
        <taxon>Bacilli</taxon>
        <taxon>Bacillales</taxon>
        <taxon>Paenibacillaceae</taxon>
        <taxon>Paenibacillus</taxon>
    </lineage>
</organism>
<keyword evidence="2" id="KW-1185">Reference proteome</keyword>
<dbReference type="RefSeq" id="WP_054402820.1">
    <property type="nucleotide sequence ID" value="NZ_LIUT01000001.1"/>
</dbReference>
<dbReference type="OrthoDB" id="2352801at2"/>
<reference evidence="2" key="1">
    <citation type="submission" date="2015-08" db="EMBL/GenBank/DDBJ databases">
        <title>Genome sequencing project for genomic taxonomy and phylogenomics of Bacillus-like bacteria.</title>
        <authorList>
            <person name="Liu B."/>
            <person name="Wang J."/>
            <person name="Zhu Y."/>
            <person name="Liu G."/>
            <person name="Chen Q."/>
            <person name="Chen Z."/>
            <person name="Lan J."/>
            <person name="Che J."/>
            <person name="Ge C."/>
            <person name="Shi H."/>
            <person name="Pan Z."/>
            <person name="Liu X."/>
        </authorList>
    </citation>
    <scope>NUCLEOTIDE SEQUENCE [LARGE SCALE GENOMIC DNA]</scope>
    <source>
        <strain evidence="2">FJAT-22460</strain>
    </source>
</reference>
<protein>
    <submittedName>
        <fullName evidence="1">Uncharacterized protein</fullName>
    </submittedName>
</protein>
<comment type="caution">
    <text evidence="1">The sequence shown here is derived from an EMBL/GenBank/DDBJ whole genome shotgun (WGS) entry which is preliminary data.</text>
</comment>
<evidence type="ECO:0000313" key="1">
    <source>
        <dbReference type="EMBL" id="KOR89802.1"/>
    </source>
</evidence>
<dbReference type="Proteomes" id="UP000036932">
    <property type="component" value="Unassembled WGS sequence"/>
</dbReference>
<accession>A0A0M1P5W2</accession>
<gene>
    <name evidence="1" type="ORF">AM231_12085</name>
</gene>
<dbReference type="EMBL" id="LIUT01000001">
    <property type="protein sequence ID" value="KOR89802.1"/>
    <property type="molecule type" value="Genomic_DNA"/>
</dbReference>
<name>A0A0M1P5W2_9BACL</name>
<sequence length="175" mass="19505">MNQITMAEALAVRAAINRLMNQLISERMNNSSTIIEKGETAEYPSRSVDVITEELEVVAADYRKLDLLMAISNTTQTIPWNGTDITIMEAIELAKQIRSDIGQLAHLGARKKLERQSSRGSGDGAVTLFNVALYDPEAYQTQARKKEREVTKLSSLIEHANHSAMISFDASKYME</sequence>
<dbReference type="PATRIC" id="fig|1705565.3.peg.4434"/>
<dbReference type="AlphaFoldDB" id="A0A0M1P5W2"/>